<feature type="non-terminal residue" evidence="3">
    <location>
        <position position="1"/>
    </location>
</feature>
<sequence>KPKYTLLCTLYILVGLALTSTIIELVRRQYTQSWRRLQRLSGPLAETLRKLGEQAGGDMSALHSDLRKVLTVISMPRLRWSASIDRSVIKDRNWEEAIEAVLRDIAASATSPPSKKPIVQIVVYESSV</sequence>
<dbReference type="GeneID" id="112467132"/>
<keyword evidence="1" id="KW-0472">Membrane</keyword>
<evidence type="ECO:0000256" key="1">
    <source>
        <dbReference type="SAM" id="Phobius"/>
    </source>
</evidence>
<accession>A0A6J1R9M6</accession>
<dbReference type="RefSeq" id="XP_024891382.1">
    <property type="nucleotide sequence ID" value="XM_025035614.1"/>
</dbReference>
<protein>
    <submittedName>
        <fullName evidence="3">Uncharacterized protein LOC112467132</fullName>
    </submittedName>
</protein>
<gene>
    <name evidence="3" type="primary">LOC112467132</name>
</gene>
<keyword evidence="2" id="KW-1185">Reference proteome</keyword>
<keyword evidence="1" id="KW-0812">Transmembrane</keyword>
<dbReference type="OrthoDB" id="297496at2759"/>
<evidence type="ECO:0000313" key="3">
    <source>
        <dbReference type="RefSeq" id="XP_024891382.1"/>
    </source>
</evidence>
<name>A0A6J1R9M6_9HYME</name>
<dbReference type="Proteomes" id="UP000504618">
    <property type="component" value="Unplaced"/>
</dbReference>
<feature type="transmembrane region" description="Helical" evidence="1">
    <location>
        <begin position="6"/>
        <end position="26"/>
    </location>
</feature>
<proteinExistence type="predicted"/>
<reference evidence="3" key="1">
    <citation type="submission" date="2025-08" db="UniProtKB">
        <authorList>
            <consortium name="RefSeq"/>
        </authorList>
    </citation>
    <scope>IDENTIFICATION</scope>
    <source>
        <tissue evidence="3">Whole body</tissue>
    </source>
</reference>
<organism evidence="2 3">
    <name type="scientific">Temnothorax curvispinosus</name>
    <dbReference type="NCBI Taxonomy" id="300111"/>
    <lineage>
        <taxon>Eukaryota</taxon>
        <taxon>Metazoa</taxon>
        <taxon>Ecdysozoa</taxon>
        <taxon>Arthropoda</taxon>
        <taxon>Hexapoda</taxon>
        <taxon>Insecta</taxon>
        <taxon>Pterygota</taxon>
        <taxon>Neoptera</taxon>
        <taxon>Endopterygota</taxon>
        <taxon>Hymenoptera</taxon>
        <taxon>Apocrita</taxon>
        <taxon>Aculeata</taxon>
        <taxon>Formicoidea</taxon>
        <taxon>Formicidae</taxon>
        <taxon>Myrmicinae</taxon>
        <taxon>Temnothorax</taxon>
    </lineage>
</organism>
<dbReference type="AlphaFoldDB" id="A0A6J1R9M6"/>
<evidence type="ECO:0000313" key="2">
    <source>
        <dbReference type="Proteomes" id="UP000504618"/>
    </source>
</evidence>
<keyword evidence="1" id="KW-1133">Transmembrane helix</keyword>